<evidence type="ECO:0000256" key="8">
    <source>
        <dbReference type="SAM" id="MobiDB-lite"/>
    </source>
</evidence>
<feature type="compositionally biased region" description="Low complexity" evidence="8">
    <location>
        <begin position="1"/>
        <end position="20"/>
    </location>
</feature>
<evidence type="ECO:0000256" key="1">
    <source>
        <dbReference type="ARBA" id="ARBA00004651"/>
    </source>
</evidence>
<dbReference type="OrthoDB" id="9782305at2"/>
<feature type="transmembrane region" description="Helical" evidence="9">
    <location>
        <begin position="179"/>
        <end position="199"/>
    </location>
</feature>
<dbReference type="Pfam" id="PF01032">
    <property type="entry name" value="FecCD"/>
    <property type="match status" value="1"/>
</dbReference>
<dbReference type="Gene3D" id="1.10.3470.10">
    <property type="entry name" value="ABC transporter involved in vitamin B12 uptake, BtuC"/>
    <property type="match status" value="1"/>
</dbReference>
<keyword evidence="11" id="KW-1185">Reference proteome</keyword>
<dbReference type="GO" id="GO:0022857">
    <property type="term" value="F:transmembrane transporter activity"/>
    <property type="evidence" value="ECO:0007669"/>
    <property type="project" value="InterPro"/>
</dbReference>
<dbReference type="InterPro" id="IPR037294">
    <property type="entry name" value="ABC_BtuC-like"/>
</dbReference>
<evidence type="ECO:0000256" key="9">
    <source>
        <dbReference type="SAM" id="Phobius"/>
    </source>
</evidence>
<reference evidence="10 11" key="1">
    <citation type="submission" date="2017-05" db="EMBL/GenBank/DDBJ databases">
        <title>Complete genome sequence of Streptomyces sp. SCSIO 03032 revealed the diverse biosynthetic pathways for its bioactive secondary metabolites.</title>
        <authorList>
            <person name="Ma L."/>
            <person name="Zhu Y."/>
            <person name="Zhang W."/>
            <person name="Zhang G."/>
            <person name="Tian X."/>
            <person name="Zhang S."/>
            <person name="Zhang C."/>
        </authorList>
    </citation>
    <scope>NUCLEOTIDE SEQUENCE [LARGE SCALE GENOMIC DNA]</scope>
    <source>
        <strain evidence="10 11">SCSIO 03032</strain>
    </source>
</reference>
<keyword evidence="4" id="KW-1003">Cell membrane</keyword>
<proteinExistence type="inferred from homology"/>
<evidence type="ECO:0000256" key="6">
    <source>
        <dbReference type="ARBA" id="ARBA00022989"/>
    </source>
</evidence>
<organism evidence="10 11">
    <name type="scientific">Streptomyces marincola</name>
    <dbReference type="NCBI Taxonomy" id="2878388"/>
    <lineage>
        <taxon>Bacteria</taxon>
        <taxon>Bacillati</taxon>
        <taxon>Actinomycetota</taxon>
        <taxon>Actinomycetes</taxon>
        <taxon>Kitasatosporales</taxon>
        <taxon>Streptomycetaceae</taxon>
        <taxon>Streptomyces</taxon>
    </lineage>
</organism>
<feature type="transmembrane region" description="Helical" evidence="9">
    <location>
        <begin position="91"/>
        <end position="108"/>
    </location>
</feature>
<dbReference type="PANTHER" id="PTHR30472:SF67">
    <property type="entry name" value="PERMEASE OF ABC TRANSPORTER-RELATED"/>
    <property type="match status" value="1"/>
</dbReference>
<dbReference type="GO" id="GO:0005886">
    <property type="term" value="C:plasma membrane"/>
    <property type="evidence" value="ECO:0007669"/>
    <property type="project" value="UniProtKB-SubCell"/>
</dbReference>
<dbReference type="InterPro" id="IPR000522">
    <property type="entry name" value="ABC_transptr_permease_BtuC"/>
</dbReference>
<keyword evidence="3" id="KW-0813">Transport</keyword>
<evidence type="ECO:0000256" key="4">
    <source>
        <dbReference type="ARBA" id="ARBA00022475"/>
    </source>
</evidence>
<dbReference type="SUPFAM" id="SSF81345">
    <property type="entry name" value="ABC transporter involved in vitamin B12 uptake, BtuC"/>
    <property type="match status" value="1"/>
</dbReference>
<evidence type="ECO:0000256" key="7">
    <source>
        <dbReference type="ARBA" id="ARBA00023136"/>
    </source>
</evidence>
<name>A0A1W7D4D7_9ACTN</name>
<accession>A0A1W7D4D7</accession>
<dbReference type="KEGG" id="smao:CAG99_26375"/>
<dbReference type="GO" id="GO:0033214">
    <property type="term" value="P:siderophore-iron import into cell"/>
    <property type="evidence" value="ECO:0007669"/>
    <property type="project" value="TreeGrafter"/>
</dbReference>
<keyword evidence="6 9" id="KW-1133">Transmembrane helix</keyword>
<keyword evidence="7 9" id="KW-0472">Membrane</keyword>
<dbReference type="AlphaFoldDB" id="A0A1W7D4D7"/>
<evidence type="ECO:0000256" key="5">
    <source>
        <dbReference type="ARBA" id="ARBA00022692"/>
    </source>
</evidence>
<feature type="region of interest" description="Disordered" evidence="8">
    <location>
        <begin position="1"/>
        <end position="25"/>
    </location>
</feature>
<keyword evidence="5 9" id="KW-0812">Transmembrane</keyword>
<gene>
    <name evidence="10" type="ORF">CAG99_26375</name>
</gene>
<evidence type="ECO:0000313" key="11">
    <source>
        <dbReference type="Proteomes" id="UP000194218"/>
    </source>
</evidence>
<dbReference type="RefSeq" id="WP_086161723.1">
    <property type="nucleotide sequence ID" value="NZ_CP021121.1"/>
</dbReference>
<feature type="transmembrane region" description="Helical" evidence="9">
    <location>
        <begin position="29"/>
        <end position="53"/>
    </location>
</feature>
<dbReference type="FunFam" id="1.10.3470.10:FF:000001">
    <property type="entry name" value="Vitamin B12 ABC transporter permease BtuC"/>
    <property type="match status" value="1"/>
</dbReference>
<dbReference type="PANTHER" id="PTHR30472">
    <property type="entry name" value="FERRIC ENTEROBACTIN TRANSPORT SYSTEM PERMEASE PROTEIN"/>
    <property type="match status" value="1"/>
</dbReference>
<comment type="subcellular location">
    <subcellularLocation>
        <location evidence="1">Cell membrane</location>
        <topology evidence="1">Multi-pass membrane protein</topology>
    </subcellularLocation>
</comment>
<evidence type="ECO:0000256" key="2">
    <source>
        <dbReference type="ARBA" id="ARBA00007935"/>
    </source>
</evidence>
<evidence type="ECO:0000313" key="10">
    <source>
        <dbReference type="EMBL" id="ARQ71886.1"/>
    </source>
</evidence>
<protein>
    <submittedName>
        <fullName evidence="10">Iron ABC transporter permease</fullName>
    </submittedName>
</protein>
<dbReference type="EMBL" id="CP021121">
    <property type="protein sequence ID" value="ARQ71886.1"/>
    <property type="molecule type" value="Genomic_DNA"/>
</dbReference>
<dbReference type="CDD" id="cd06550">
    <property type="entry name" value="TM_ABC_iron-siderophores_like"/>
    <property type="match status" value="1"/>
</dbReference>
<sequence>MTSGPATARQPAAGPGQAQAPPRPARRPAVLWAAAGAVALPLSALTAVTVGSADLPPGEVLRVIAGRLGAAGPADPTLRETIVWDLRVPRVLLAALVGAGLTLCGTVLQALTRNPLADPYLLGVSSGASTGAVAVLVLGVGSGAALALPAGAFTGALLAFGCVLLLLGRALGSTTRVVLAGVVVSQLFTALTSLTVLWAGDAEQTRGMTFWLMGSLASATWGSVAVCAAAVAAGLVLCWSHAGALDALAFGREAAAGLGVRTRRTEVALYTTTAVLAGALVSASGAIGFVGLLVPHAARSLVGGRHRALLPVGALLGATFLVWADTAARTVFAPQEMPVGVLTALIGVPAFAVLLMRRVSAP</sequence>
<evidence type="ECO:0000256" key="3">
    <source>
        <dbReference type="ARBA" id="ARBA00022448"/>
    </source>
</evidence>
<feature type="transmembrane region" description="Helical" evidence="9">
    <location>
        <begin position="120"/>
        <end position="140"/>
    </location>
</feature>
<feature type="transmembrane region" description="Helical" evidence="9">
    <location>
        <begin position="267"/>
        <end position="294"/>
    </location>
</feature>
<feature type="transmembrane region" description="Helical" evidence="9">
    <location>
        <begin position="146"/>
        <end position="167"/>
    </location>
</feature>
<feature type="transmembrane region" description="Helical" evidence="9">
    <location>
        <begin position="219"/>
        <end position="239"/>
    </location>
</feature>
<feature type="transmembrane region" description="Helical" evidence="9">
    <location>
        <begin position="306"/>
        <end position="324"/>
    </location>
</feature>
<feature type="transmembrane region" description="Helical" evidence="9">
    <location>
        <begin position="336"/>
        <end position="356"/>
    </location>
</feature>
<dbReference type="Proteomes" id="UP000194218">
    <property type="component" value="Chromosome"/>
</dbReference>
<comment type="similarity">
    <text evidence="2">Belongs to the binding-protein-dependent transport system permease family. FecCD subfamily.</text>
</comment>